<dbReference type="OrthoDB" id="5694214at2"/>
<name>T2KQR4_FORAG</name>
<evidence type="ECO:0000256" key="2">
    <source>
        <dbReference type="ARBA" id="ARBA00006275"/>
    </source>
</evidence>
<dbReference type="AlphaFoldDB" id="T2KQR4"/>
<evidence type="ECO:0000259" key="7">
    <source>
        <dbReference type="Pfam" id="PF14322"/>
    </source>
</evidence>
<reference evidence="8 9" key="1">
    <citation type="journal article" date="2013" name="Appl. Environ. Microbiol.">
        <title>The genome of the alga-associated marine flavobacterium Formosa agariphila KMM 3901T reveals a broad potential for degradation of algal polysaccharides.</title>
        <authorList>
            <person name="Mann A.J."/>
            <person name="Hahnke R.L."/>
            <person name="Huang S."/>
            <person name="Werner J."/>
            <person name="Xing P."/>
            <person name="Barbeyron T."/>
            <person name="Huettel B."/>
            <person name="Stueber K."/>
            <person name="Reinhardt R."/>
            <person name="Harder J."/>
            <person name="Gloeckner F.O."/>
            <person name="Amann R.I."/>
            <person name="Teeling H."/>
        </authorList>
    </citation>
    <scope>NUCLEOTIDE SEQUENCE [LARGE SCALE GENOMIC DNA]</scope>
    <source>
        <strain evidence="9">DSM 15362 / KCTC 12365 / LMG 23005 / KMM 3901</strain>
    </source>
</reference>
<evidence type="ECO:0000256" key="5">
    <source>
        <dbReference type="ARBA" id="ARBA00023237"/>
    </source>
</evidence>
<dbReference type="Pfam" id="PF14322">
    <property type="entry name" value="SusD-like_3"/>
    <property type="match status" value="1"/>
</dbReference>
<dbReference type="EMBL" id="HG315671">
    <property type="protein sequence ID" value="CDF80791.1"/>
    <property type="molecule type" value="Genomic_DNA"/>
</dbReference>
<dbReference type="RefSeq" id="WP_038532102.1">
    <property type="nucleotide sequence ID" value="NZ_HG315671.1"/>
</dbReference>
<evidence type="ECO:0000256" key="3">
    <source>
        <dbReference type="ARBA" id="ARBA00022729"/>
    </source>
</evidence>
<dbReference type="GO" id="GO:0009279">
    <property type="term" value="C:cell outer membrane"/>
    <property type="evidence" value="ECO:0007669"/>
    <property type="project" value="UniProtKB-SubCell"/>
</dbReference>
<keyword evidence="4" id="KW-0472">Membrane</keyword>
<organism evidence="8 9">
    <name type="scientific">Formosa agariphila (strain DSM 15362 / KCTC 12365 / LMG 23005 / KMM 3901 / M-2Alg 35-1)</name>
    <dbReference type="NCBI Taxonomy" id="1347342"/>
    <lineage>
        <taxon>Bacteria</taxon>
        <taxon>Pseudomonadati</taxon>
        <taxon>Bacteroidota</taxon>
        <taxon>Flavobacteriia</taxon>
        <taxon>Flavobacteriales</taxon>
        <taxon>Flavobacteriaceae</taxon>
        <taxon>Formosa</taxon>
    </lineage>
</organism>
<dbReference type="eggNOG" id="COG0457">
    <property type="taxonomic scope" value="Bacteria"/>
</dbReference>
<dbReference type="STRING" id="1347342.BN863_30790"/>
<keyword evidence="5" id="KW-0998">Cell outer membrane</keyword>
<evidence type="ECO:0000313" key="9">
    <source>
        <dbReference type="Proteomes" id="UP000016160"/>
    </source>
</evidence>
<keyword evidence="9" id="KW-1185">Reference proteome</keyword>
<feature type="domain" description="SusD-like N-terminal" evidence="7">
    <location>
        <begin position="104"/>
        <end position="210"/>
    </location>
</feature>
<evidence type="ECO:0000313" key="8">
    <source>
        <dbReference type="EMBL" id="CDF80791.1"/>
    </source>
</evidence>
<feature type="domain" description="RagB/SusD" evidence="6">
    <location>
        <begin position="271"/>
        <end position="590"/>
    </location>
</feature>
<dbReference type="Proteomes" id="UP000016160">
    <property type="component" value="Chromosome"/>
</dbReference>
<dbReference type="Gene3D" id="1.25.40.390">
    <property type="match status" value="1"/>
</dbReference>
<comment type="similarity">
    <text evidence="2">Belongs to the SusD family.</text>
</comment>
<dbReference type="InterPro" id="IPR012944">
    <property type="entry name" value="SusD_RagB_dom"/>
</dbReference>
<dbReference type="InterPro" id="IPR033985">
    <property type="entry name" value="SusD-like_N"/>
</dbReference>
<evidence type="ECO:0000259" key="6">
    <source>
        <dbReference type="Pfam" id="PF07980"/>
    </source>
</evidence>
<proteinExistence type="inferred from homology"/>
<dbReference type="SUPFAM" id="SSF48452">
    <property type="entry name" value="TPR-like"/>
    <property type="match status" value="1"/>
</dbReference>
<keyword evidence="3" id="KW-0732">Signal</keyword>
<dbReference type="HOGENOM" id="CLU_015553_0_1_10"/>
<protein>
    <submittedName>
        <fullName evidence="8">SusD-like protein</fullName>
    </submittedName>
</protein>
<dbReference type="Pfam" id="PF07980">
    <property type="entry name" value="SusD_RagB"/>
    <property type="match status" value="1"/>
</dbReference>
<dbReference type="PROSITE" id="PS51257">
    <property type="entry name" value="PROKAR_LIPOPROTEIN"/>
    <property type="match status" value="1"/>
</dbReference>
<gene>
    <name evidence="8" type="ORF">BN863_30790</name>
</gene>
<dbReference type="InterPro" id="IPR011990">
    <property type="entry name" value="TPR-like_helical_dom_sf"/>
</dbReference>
<dbReference type="PATRIC" id="fig|1347342.6.peg.3098"/>
<sequence length="590" mass="67112">MKNIYKIYSVVVLTFMFGCNDDFLERYPTTEITEQNFFQSAGDLRLYTNGFYETLNPPHSLGYGADYESDDMETGNDELSVLEQGRVIPSTILGADGWDWESLRSINYFLEHYNNEEIPVESRQHYAGIARFFRAWFYFDKVKTFGDVPWVNKVLEDGDEALMGERDSRTLVMDSILSDLNYAINNINLDEGYNRINSNSALALKSRVALFEGSWQKYHNADQSRSNVLFNEAKSAAKELIESGAYAIHNTGNSDEDYLNVFASEEALDDESILVRTYIEGEGSGHSSNYIFNDYNQGRRQATKSFIDSFLMNDGSAFSNQSNSQNLPYSEEILNRDPRLSQIIRTPGYKRLNEDLELLPDLTYAATGYQIIKYVTGPEDDSYVANTNDYILIRYAEVLLNYAEAVAELGELGQQDLDISINKLRSRAGLPNLLLNAALDPFQSALYPNVTDPMLLEIRRERRVELCFEGFRLDDVRRWKVGQLIRNEYQGMYIEMVGKAFDMNNDGNNDAIVLNNQADYDDTTMNGLQRIILGEDSPNGGKAIELSSGNSGNIILHADVRPVFQDYEYLYPIPTPELLLNPNLVQNEGY</sequence>
<accession>T2KQR4</accession>
<evidence type="ECO:0000256" key="4">
    <source>
        <dbReference type="ARBA" id="ARBA00023136"/>
    </source>
</evidence>
<comment type="subcellular location">
    <subcellularLocation>
        <location evidence="1">Cell outer membrane</location>
    </subcellularLocation>
</comment>
<evidence type="ECO:0000256" key="1">
    <source>
        <dbReference type="ARBA" id="ARBA00004442"/>
    </source>
</evidence>